<evidence type="ECO:0000313" key="2">
    <source>
        <dbReference type="Proteomes" id="UP000442469"/>
    </source>
</evidence>
<proteinExistence type="predicted"/>
<sequence length="107" mass="12711">METIRSYLNELIELRTDEIGNGVSIQDEYRGKSKRLQLLFNEMLQCLPKDKQSKLYQYEELQNERISKVYSIMYRQGLMDGIHITALIDEGRKFDNELSQKCDFSHE</sequence>
<dbReference type="RefSeq" id="WP_036626800.1">
    <property type="nucleotide sequence ID" value="NZ_BGML01000015.1"/>
</dbReference>
<dbReference type="OrthoDB" id="2659521at2"/>
<protein>
    <submittedName>
        <fullName evidence="1">Uncharacterized protein</fullName>
    </submittedName>
</protein>
<organism evidence="1 2">
    <name type="scientific">Paenibacillus macerans</name>
    <name type="common">Bacillus macerans</name>
    <dbReference type="NCBI Taxonomy" id="44252"/>
    <lineage>
        <taxon>Bacteria</taxon>
        <taxon>Bacillati</taxon>
        <taxon>Bacillota</taxon>
        <taxon>Bacilli</taxon>
        <taxon>Bacillales</taxon>
        <taxon>Paenibacillaceae</taxon>
        <taxon>Paenibacillus</taxon>
    </lineage>
</organism>
<dbReference type="Proteomes" id="UP000442469">
    <property type="component" value="Unassembled WGS sequence"/>
</dbReference>
<evidence type="ECO:0000313" key="1">
    <source>
        <dbReference type="EMBL" id="MUG22465.1"/>
    </source>
</evidence>
<gene>
    <name evidence="1" type="ORF">GNQ08_08565</name>
</gene>
<dbReference type="AlphaFoldDB" id="A0A6N8ES45"/>
<name>A0A6N8ES45_PAEMA</name>
<accession>A0A6N8ES45</accession>
<comment type="caution">
    <text evidence="1">The sequence shown here is derived from an EMBL/GenBank/DDBJ whole genome shotgun (WGS) entry which is preliminary data.</text>
</comment>
<reference evidence="1 2" key="1">
    <citation type="submission" date="2019-11" db="EMBL/GenBank/DDBJ databases">
        <title>Draft genome sequences of five Paenibacillus species of dairy origin.</title>
        <authorList>
            <person name="Olajide A.M."/>
            <person name="Chen S."/>
            <person name="Lapointe G."/>
        </authorList>
    </citation>
    <scope>NUCLEOTIDE SEQUENCE [LARGE SCALE GENOMIC DNA]</scope>
    <source>
        <strain evidence="1 2">3CT49</strain>
    </source>
</reference>
<dbReference type="GeneID" id="77010018"/>
<dbReference type="EMBL" id="WNZZ01000004">
    <property type="protein sequence ID" value="MUG22465.1"/>
    <property type="molecule type" value="Genomic_DNA"/>
</dbReference>